<evidence type="ECO:0000256" key="3">
    <source>
        <dbReference type="SAM" id="MobiDB-lite"/>
    </source>
</evidence>
<feature type="region of interest" description="Disordered" evidence="3">
    <location>
        <begin position="349"/>
        <end position="373"/>
    </location>
</feature>
<evidence type="ECO:0000259" key="6">
    <source>
        <dbReference type="PROSITE" id="PS51820"/>
    </source>
</evidence>
<keyword evidence="8" id="KW-1185">Reference proteome</keyword>
<gene>
    <name evidence="7" type="ORF">ACEG43_13765</name>
</gene>
<evidence type="ECO:0000313" key="7">
    <source>
        <dbReference type="EMBL" id="MFA3837234.1"/>
    </source>
</evidence>
<protein>
    <submittedName>
        <fullName evidence="7">PA14 domain-containing protein</fullName>
    </submittedName>
</protein>
<dbReference type="InterPro" id="IPR036116">
    <property type="entry name" value="FN3_sf"/>
</dbReference>
<organism evidence="7 8">
    <name type="scientific">Streptomyces aureus</name>
    <dbReference type="NCBI Taxonomy" id="193461"/>
    <lineage>
        <taxon>Bacteria</taxon>
        <taxon>Bacillati</taxon>
        <taxon>Actinomycetota</taxon>
        <taxon>Actinomycetes</taxon>
        <taxon>Kitasatosporales</taxon>
        <taxon>Streptomycetaceae</taxon>
        <taxon>Streptomyces</taxon>
    </lineage>
</organism>
<keyword evidence="2" id="KW-0119">Carbohydrate metabolism</keyword>
<evidence type="ECO:0000259" key="5">
    <source>
        <dbReference type="PROSITE" id="PS50853"/>
    </source>
</evidence>
<reference evidence="7 8" key="1">
    <citation type="submission" date="2024-08" db="EMBL/GenBank/DDBJ databases">
        <title>Genome sequence of Streptomyces aureus CACIA-1.46HGO.</title>
        <authorList>
            <person name="Evangelista-Martinez Z."/>
        </authorList>
    </citation>
    <scope>NUCLEOTIDE SEQUENCE [LARGE SCALE GENOMIC DNA]</scope>
    <source>
        <strain evidence="7 8">CACIA-1.46HGO</strain>
    </source>
</reference>
<keyword evidence="1" id="KW-0378">Hydrolase</keyword>
<dbReference type="SUPFAM" id="SSF56988">
    <property type="entry name" value="Anthrax protective antigen"/>
    <property type="match status" value="1"/>
</dbReference>
<keyword evidence="1" id="KW-0326">Glycosidase</keyword>
<dbReference type="RefSeq" id="WP_372562719.1">
    <property type="nucleotide sequence ID" value="NZ_JBGOSP010000006.1"/>
</dbReference>
<proteinExistence type="predicted"/>
<dbReference type="Gene3D" id="2.60.40.10">
    <property type="entry name" value="Immunoglobulins"/>
    <property type="match status" value="4"/>
</dbReference>
<feature type="region of interest" description="Disordered" evidence="3">
    <location>
        <begin position="535"/>
        <end position="555"/>
    </location>
</feature>
<keyword evidence="4" id="KW-0732">Signal</keyword>
<dbReference type="InterPro" id="IPR037524">
    <property type="entry name" value="PA14/GLEYA"/>
</dbReference>
<evidence type="ECO:0000313" key="8">
    <source>
        <dbReference type="Proteomes" id="UP001571476"/>
    </source>
</evidence>
<dbReference type="PROSITE" id="PS51820">
    <property type="entry name" value="PA14"/>
    <property type="match status" value="1"/>
</dbReference>
<dbReference type="SMART" id="SM00060">
    <property type="entry name" value="FN3"/>
    <property type="match status" value="3"/>
</dbReference>
<dbReference type="InterPro" id="IPR003961">
    <property type="entry name" value="FN3_dom"/>
</dbReference>
<sequence length="652" mass="68034">MTSARPIAAATVIAATAGGLLCAVAPAADAAAVTCTSPVFKREFFANTSFSGTPKRTDCDSKIDQDWGTGAPASGLPTNSFGVRWSVTRDFGSGGPFSFAAATRDGIRVYVDGVRKVDVWKNVSTTQSKTVNVTVPSGRHTLRVDFVNWTGAANVTFAYTPRTSASVDGTAPRTPSGTKAAYSTDTRKTTVSWGKNVEMDLGGYRVYRRPAASTTWTNISGDLTATSTAYSDTPTADGTKYFYRVRAIDKAANRSAATTEQGITTVDKLAPGAPGGLKATRIEGGAVRVDWQTATGAAAYQVLRSATAGGTYTAVSDWLTDPSFRDTPSFATTHRWYYRVVARDAAGNASAPSITADTGAPDSTPPGQVQGVTADATTAGNSVSWQAGTDDTAHYEVWVTTPEGTDPAGPRIVLGTSYLDATAAVGVHTEYRVYAVDTDGNISPASESTTAVRPAASALAAPGTPTALPLDSATRLSWPSADSIDYRVYRRTDPNGAWTLLTPRPVTALVFDDTTAPAGDSWYYVTTVDRDGVDSAPSDTAALQRRTPATPDAPAAPALTLSAPFTECTVNDCAGHGYGQDVTVTATPAAQPGHVAVGYRWVVSGPDGFVKNTTGPALTWRATAIGPYTVQAETSDAYGRYGRPATITFKVG</sequence>
<evidence type="ECO:0000256" key="4">
    <source>
        <dbReference type="SAM" id="SignalP"/>
    </source>
</evidence>
<dbReference type="InterPro" id="IPR011658">
    <property type="entry name" value="PA14_dom"/>
</dbReference>
<keyword evidence="2" id="KW-0624">Polysaccharide degradation</keyword>
<dbReference type="PROSITE" id="PS50853">
    <property type="entry name" value="FN3"/>
    <property type="match status" value="1"/>
</dbReference>
<feature type="domain" description="Fibronectin type-III" evidence="5">
    <location>
        <begin position="171"/>
        <end position="268"/>
    </location>
</feature>
<evidence type="ECO:0000256" key="1">
    <source>
        <dbReference type="ARBA" id="ARBA00023295"/>
    </source>
</evidence>
<dbReference type="EMBL" id="JBGOSP010000006">
    <property type="protein sequence ID" value="MFA3837234.1"/>
    <property type="molecule type" value="Genomic_DNA"/>
</dbReference>
<feature type="domain" description="PA14" evidence="6">
    <location>
        <begin position="35"/>
        <end position="178"/>
    </location>
</feature>
<dbReference type="SMART" id="SM00758">
    <property type="entry name" value="PA14"/>
    <property type="match status" value="1"/>
</dbReference>
<comment type="caution">
    <text evidence="7">The sequence shown here is derived from an EMBL/GenBank/DDBJ whole genome shotgun (WGS) entry which is preliminary data.</text>
</comment>
<dbReference type="Proteomes" id="UP001571476">
    <property type="component" value="Unassembled WGS sequence"/>
</dbReference>
<dbReference type="SUPFAM" id="SSF49265">
    <property type="entry name" value="Fibronectin type III"/>
    <property type="match status" value="1"/>
</dbReference>
<feature type="chain" id="PRO_5046397366" evidence="4">
    <location>
        <begin position="31"/>
        <end position="652"/>
    </location>
</feature>
<accession>A0ABV4SFM3</accession>
<evidence type="ECO:0000256" key="2">
    <source>
        <dbReference type="ARBA" id="ARBA00023326"/>
    </source>
</evidence>
<name>A0ABV4SFM3_9ACTN</name>
<dbReference type="Pfam" id="PF07691">
    <property type="entry name" value="PA14"/>
    <property type="match status" value="1"/>
</dbReference>
<dbReference type="InterPro" id="IPR013783">
    <property type="entry name" value="Ig-like_fold"/>
</dbReference>
<feature type="signal peptide" evidence="4">
    <location>
        <begin position="1"/>
        <end position="30"/>
    </location>
</feature>